<dbReference type="AlphaFoldDB" id="A0AAW3ERD6"/>
<comment type="caution">
    <text evidence="2">The sequence shown here is derived from an EMBL/GenBank/DDBJ whole genome shotgun (WGS) entry which is preliminary data.</text>
</comment>
<proteinExistence type="predicted"/>
<evidence type="ECO:0000256" key="1">
    <source>
        <dbReference type="SAM" id="Phobius"/>
    </source>
</evidence>
<evidence type="ECO:0000313" key="2">
    <source>
        <dbReference type="EMBL" id="KGC09245.1"/>
    </source>
</evidence>
<accession>A0AAW3ERD6</accession>
<name>A0AAW3ERD6_BURGA</name>
<keyword evidence="1" id="KW-0472">Membrane</keyword>
<keyword evidence="1" id="KW-1133">Transmembrane helix</keyword>
<dbReference type="RefSeq" id="WP_036052627.1">
    <property type="nucleotide sequence ID" value="NZ_CADEXY010000012.1"/>
</dbReference>
<reference evidence="2 3" key="1">
    <citation type="submission" date="2014-04" db="EMBL/GenBank/DDBJ databases">
        <authorList>
            <person name="Bishop-Lilly K.A."/>
            <person name="Broomall S.M."/>
            <person name="Chain P.S."/>
            <person name="Chertkov O."/>
            <person name="Coyne S.R."/>
            <person name="Daligault H.E."/>
            <person name="Davenport K.W."/>
            <person name="Erkkila T."/>
            <person name="Frey K.G."/>
            <person name="Gibbons H.S."/>
            <person name="Gu W."/>
            <person name="Jaissle J."/>
            <person name="Johnson S.L."/>
            <person name="Koroleva G.I."/>
            <person name="Ladner J.T."/>
            <person name="Lo C.-C."/>
            <person name="Minogue T.D."/>
            <person name="Munk C."/>
            <person name="Palacios G.F."/>
            <person name="Redden C.L."/>
            <person name="Rosenzweig C.N."/>
            <person name="Scholz M.B."/>
            <person name="Teshima H."/>
            <person name="Xu Y."/>
        </authorList>
    </citation>
    <scope>NUCLEOTIDE SEQUENCE [LARGE SCALE GENOMIC DNA]</scope>
    <source>
        <strain evidence="3">gladioli</strain>
    </source>
</reference>
<evidence type="ECO:0000313" key="3">
    <source>
        <dbReference type="Proteomes" id="UP000029590"/>
    </source>
</evidence>
<gene>
    <name evidence="2" type="ORF">DM48_6759</name>
</gene>
<dbReference type="Proteomes" id="UP000029590">
    <property type="component" value="Unassembled WGS sequence"/>
</dbReference>
<organism evidence="2 3">
    <name type="scientific">Burkholderia gladioli</name>
    <name type="common">Pseudomonas marginata</name>
    <name type="synonym">Phytomonas marginata</name>
    <dbReference type="NCBI Taxonomy" id="28095"/>
    <lineage>
        <taxon>Bacteria</taxon>
        <taxon>Pseudomonadati</taxon>
        <taxon>Pseudomonadota</taxon>
        <taxon>Betaproteobacteria</taxon>
        <taxon>Burkholderiales</taxon>
        <taxon>Burkholderiaceae</taxon>
        <taxon>Burkholderia</taxon>
    </lineage>
</organism>
<keyword evidence="1" id="KW-0812">Transmembrane</keyword>
<dbReference type="EMBL" id="JPGG01000018">
    <property type="protein sequence ID" value="KGC09245.1"/>
    <property type="molecule type" value="Genomic_DNA"/>
</dbReference>
<feature type="transmembrane region" description="Helical" evidence="1">
    <location>
        <begin position="31"/>
        <end position="52"/>
    </location>
</feature>
<protein>
    <submittedName>
        <fullName evidence="2">Uncharacterized protein</fullName>
    </submittedName>
</protein>
<sequence length="156" mass="17191">MSTLSPNPFRPHRPGWVGPFLASLPVYARRLLMYGFVFPCALPLALVAVLNLGSFTGIAQTFLQMAAGTGNDATRIHFRTCADPEDLTRAKLSPATCSAYREEDLPIPVLAARIAPQIRILYLLVVFTTFGSAWVFGRPTPFGQYLHANRPAKKEE</sequence>
<feature type="transmembrane region" description="Helical" evidence="1">
    <location>
        <begin position="120"/>
        <end position="137"/>
    </location>
</feature>